<keyword evidence="5" id="KW-1015">Disulfide bond</keyword>
<dbReference type="CDD" id="cd23992">
    <property type="entry name" value="PBP_GOBP"/>
    <property type="match status" value="1"/>
</dbReference>
<gene>
    <name evidence="7" type="primary">OBP42</name>
</gene>
<dbReference type="Pfam" id="PF01395">
    <property type="entry name" value="PBP_GOBP"/>
    <property type="match status" value="1"/>
</dbReference>
<evidence type="ECO:0000313" key="7">
    <source>
        <dbReference type="EMBL" id="AWC08453.1"/>
    </source>
</evidence>
<proteinExistence type="evidence at transcript level"/>
<dbReference type="GO" id="GO:0005549">
    <property type="term" value="F:odorant binding"/>
    <property type="evidence" value="ECO:0007669"/>
    <property type="project" value="InterPro"/>
</dbReference>
<dbReference type="InterPro" id="IPR006170">
    <property type="entry name" value="PBP/GOBP"/>
</dbReference>
<dbReference type="SMART" id="SM00708">
    <property type="entry name" value="PhBP"/>
    <property type="match status" value="1"/>
</dbReference>
<dbReference type="PANTHER" id="PTHR11857:SF46">
    <property type="entry name" value="GENERAL ODORANT-BINDING PROTEIN 99A-RELATED"/>
    <property type="match status" value="1"/>
</dbReference>
<name>A0A2S0X9K0_9DIPT</name>
<keyword evidence="4 6" id="KW-0732">Signal</keyword>
<evidence type="ECO:0000256" key="4">
    <source>
        <dbReference type="ARBA" id="ARBA00022729"/>
    </source>
</evidence>
<evidence type="ECO:0000256" key="1">
    <source>
        <dbReference type="ARBA" id="ARBA00004613"/>
    </source>
</evidence>
<feature type="chain" id="PRO_5015547865" evidence="6">
    <location>
        <begin position="19"/>
        <end position="144"/>
    </location>
</feature>
<dbReference type="GO" id="GO:0005615">
    <property type="term" value="C:extracellular space"/>
    <property type="evidence" value="ECO:0007669"/>
    <property type="project" value="TreeGrafter"/>
</dbReference>
<feature type="signal peptide" evidence="6">
    <location>
        <begin position="1"/>
        <end position="18"/>
    </location>
</feature>
<dbReference type="AlphaFoldDB" id="A0A2S0X9K0"/>
<dbReference type="InterPro" id="IPR036728">
    <property type="entry name" value="PBP_GOBP_sf"/>
</dbReference>
<dbReference type="EMBL" id="MG544162">
    <property type="protein sequence ID" value="AWC08453.1"/>
    <property type="molecule type" value="mRNA"/>
</dbReference>
<evidence type="ECO:0000256" key="3">
    <source>
        <dbReference type="ARBA" id="ARBA00022525"/>
    </source>
</evidence>
<comment type="subcellular location">
    <subcellularLocation>
        <location evidence="1">Secreted</location>
    </subcellularLocation>
</comment>
<dbReference type="PANTHER" id="PTHR11857">
    <property type="entry name" value="ODORANT BINDING PROTEIN-RELATED"/>
    <property type="match status" value="1"/>
</dbReference>
<dbReference type="SUPFAM" id="SSF47565">
    <property type="entry name" value="Insect pheromone/odorant-binding proteins"/>
    <property type="match status" value="1"/>
</dbReference>
<keyword evidence="3" id="KW-0964">Secreted</keyword>
<accession>A0A2S0X9K0</accession>
<organism evidence="7">
    <name type="scientific">Bradysia odoriphaga</name>
    <dbReference type="NCBI Taxonomy" id="1564500"/>
    <lineage>
        <taxon>Eukaryota</taxon>
        <taxon>Metazoa</taxon>
        <taxon>Ecdysozoa</taxon>
        <taxon>Arthropoda</taxon>
        <taxon>Hexapoda</taxon>
        <taxon>Insecta</taxon>
        <taxon>Pterygota</taxon>
        <taxon>Neoptera</taxon>
        <taxon>Endopterygota</taxon>
        <taxon>Diptera</taxon>
        <taxon>Nematocera</taxon>
        <taxon>Sciaroidea</taxon>
        <taxon>Sciaridae</taxon>
        <taxon>Bradysia</taxon>
    </lineage>
</organism>
<dbReference type="GO" id="GO:0007608">
    <property type="term" value="P:sensory perception of smell"/>
    <property type="evidence" value="ECO:0007669"/>
    <property type="project" value="TreeGrafter"/>
</dbReference>
<evidence type="ECO:0000256" key="6">
    <source>
        <dbReference type="SAM" id="SignalP"/>
    </source>
</evidence>
<sequence>MKYLIGLILTTTMITANAVWQPPTKLQMIQAHDKCLRQSNLPPLVLTVSEFWNLSDDSSIRTIRDYVHCVLTTLHLFDDKSGFDVDRIMEQVTDIPYLKNTVIERSTIEKCADGNENNDLADVWAFRGFRCFMDIIKKRTNGIA</sequence>
<evidence type="ECO:0000256" key="2">
    <source>
        <dbReference type="ARBA" id="ARBA00008098"/>
    </source>
</evidence>
<dbReference type="Gene3D" id="1.10.238.20">
    <property type="entry name" value="Pheromone/general odorant binding protein domain"/>
    <property type="match status" value="1"/>
</dbReference>
<reference evidence="7" key="1">
    <citation type="journal article" date="2018" name="Front. Physiol.">
        <title>Sex- and Tissue-Specific Expression Profiles of Odorant Binding Protein and Chemosensory Protein Genes in Bradysia odoriphaga (Diptera: Sciaridae).</title>
        <authorList>
            <person name="Zhao Y."/>
            <person name="Ding J."/>
            <person name="Zhang Z."/>
            <person name="Liu F."/>
            <person name="Zhou C."/>
            <person name="Mu W."/>
        </authorList>
    </citation>
    <scope>NUCLEOTIDE SEQUENCE</scope>
</reference>
<comment type="similarity">
    <text evidence="2">Belongs to the PBP/GOBP family.</text>
</comment>
<evidence type="ECO:0000256" key="5">
    <source>
        <dbReference type="ARBA" id="ARBA00023157"/>
    </source>
</evidence>
<protein>
    <submittedName>
        <fullName evidence="7">Odorant-binding protein 42</fullName>
    </submittedName>
</protein>